<organism evidence="2 3">
    <name type="scientific">Salmonella phage vB_SalP_TR2</name>
    <dbReference type="NCBI Taxonomy" id="2812854"/>
    <lineage>
        <taxon>Viruses</taxon>
        <taxon>Duplodnaviria</taxon>
        <taxon>Heunggongvirae</taxon>
        <taxon>Uroviricota</taxon>
        <taxon>Caudoviricetes</taxon>
        <taxon>Schitoviridae</taxon>
        <taxon>Triduovirus</taxon>
        <taxon>Triduovirus Tr2</taxon>
    </lineage>
</organism>
<evidence type="ECO:0000313" key="2">
    <source>
        <dbReference type="EMBL" id="QSJ04036.1"/>
    </source>
</evidence>
<protein>
    <submittedName>
        <fullName evidence="2">Uncharacterized protein</fullName>
    </submittedName>
</protein>
<dbReference type="Gene3D" id="3.30.1390.10">
    <property type="match status" value="1"/>
</dbReference>
<keyword evidence="3" id="KW-1185">Reference proteome</keyword>
<reference evidence="2" key="1">
    <citation type="submission" date="2021-01" db="EMBL/GenBank/DDBJ databases">
        <authorList>
            <person name="Shang Y."/>
        </authorList>
    </citation>
    <scope>NUCLEOTIDE SEQUENCE</scope>
</reference>
<dbReference type="EMBL" id="MW544066">
    <property type="protein sequence ID" value="QSJ04036.1"/>
    <property type="molecule type" value="Genomic_DNA"/>
</dbReference>
<evidence type="ECO:0000256" key="1">
    <source>
        <dbReference type="SAM" id="MobiDB-lite"/>
    </source>
</evidence>
<dbReference type="InterPro" id="IPR014719">
    <property type="entry name" value="Ribosomal_bL12_C/ClpS-like"/>
</dbReference>
<feature type="region of interest" description="Disordered" evidence="1">
    <location>
        <begin position="342"/>
        <end position="368"/>
    </location>
</feature>
<dbReference type="GeneID" id="65133674"/>
<accession>A0A898KA47</accession>
<sequence length="498" mass="56477">MQSPCQKLGYTEGQAFTLLTNEDGNLSAGDIVYLHYDDKTDCPEFRDTEEYDEDDTTTEYFELHKVAPVIEGKTPAEALGYKEGDLFIVIEECEFEEDEIIELIHDDGTTCPHFALAQDDEKQEYPFLYQVKPLEPKIGRKARIRINTTCGHPAGTEGIITNVYSEYVTIKYAGVSMDHPIVDIVTYAFAEDEEIPVNEEVDWEITEESRWNKGDLAIVRQTNGVHCFNKYEVITFNGDYGSGFGGFTNKDGTVQSVEFKTLERIPKPERHNEVEFYVERNSEAVTIIKAIRKLTGWGLKDSKDAFDEVRATGNWKTLGIYPEKDAWVFYAEVTDAKGDVSISETDEPLSNAKPVSNPATWDTKPRDEWKAGDKGIIRGQNGYDEHHFPIGSEVTFVEHASSTRGRFEGNWERSQTVELELVESISTHQETLGQAARLIIGDEMASSQPRQVLYYQDGDSKEMTLIGYFQSKPVLGYVDRWDDPQVFIGKESLMTEIE</sequence>
<evidence type="ECO:0000313" key="3">
    <source>
        <dbReference type="Proteomes" id="UP000662760"/>
    </source>
</evidence>
<proteinExistence type="predicted"/>
<dbReference type="RefSeq" id="YP_010115070.1">
    <property type="nucleotide sequence ID" value="NC_055921.1"/>
</dbReference>
<dbReference type="Proteomes" id="UP000662760">
    <property type="component" value="Segment"/>
</dbReference>
<dbReference type="KEGG" id="vg:65133674"/>
<name>A0A898KA47_9CAUD</name>